<name>A0A6A5WSK0_9PLEO</name>
<dbReference type="OrthoDB" id="5400409at2759"/>
<feature type="region of interest" description="Disordered" evidence="1">
    <location>
        <begin position="482"/>
        <end position="537"/>
    </location>
</feature>
<sequence length="774" mass="86124">MAFEPLSAIAFVGSIIKVATAIREKGYKKENSIPQRYLEFRDALHRLQSNLVTIDQTTRNANSQLDRNRVGSYGGTSYDLKPLSEIIGNFQLTLEECKELLNDRSKFTHRNGVIANIIYNIDVDPHVASLIDRLAFHNVKISLVLDPFKLHVQSELGSLNNEQHQNTAERLQELKDMILTLHGPGALATPARPPPRDLSVPQDIATMFAGTARQRRDSTLGEASDFPLQEGLDAFFRHFNSVPQVLDTYSYLRLMKSIWIMDRIRQSQQWAEIQQSSPGGLYDRCIREMDRRLREECTRASKSPLPSLEIVTQLPHENFNIWPNLVLENAHSPTTDSLNFGILLDIPILPDAQDHTLRIVENIDGTLGVEDSTTTSVEAASGVNSEKVIQKLNLDPKSAYFIPIYAIPVSPDANPPALTVKLQSSQDGVNGIAPEFRTLDDLWRLQHLITGYRCVKQRSGVDTRSLLKGQGLPDPKIKSRFKLKRSSSTTLEERGNIQLWQRRPFTPDSATSTQPSPIPESDLLPSSPIERDRRLSTPVPIPIARRPSRFSTATAKEMNVTGLGLMGLTPPKSITTSPGTLLPSGTSILSSAHTKHISLGSSSSGIDIEEPTPPLLVLFLKSSSPEAPDLLSFLVIELDELTHINPTSCCRSHKNGCTASMLERSGQPLLARRYYAHTGLNSWNLAALAPSENRVTPAPSPSRSPHPSNNPGQEDSGAVVVEKMFWFRVAFSTSTERDRFNSNIGDLVKIFSSRMEDYRGDLKRIRSRVIVTRH</sequence>
<dbReference type="EMBL" id="ML977569">
    <property type="protein sequence ID" value="KAF2004028.1"/>
    <property type="molecule type" value="Genomic_DNA"/>
</dbReference>
<evidence type="ECO:0000313" key="2">
    <source>
        <dbReference type="EMBL" id="KAF2004028.1"/>
    </source>
</evidence>
<organism evidence="2 3">
    <name type="scientific">Amniculicola lignicola CBS 123094</name>
    <dbReference type="NCBI Taxonomy" id="1392246"/>
    <lineage>
        <taxon>Eukaryota</taxon>
        <taxon>Fungi</taxon>
        <taxon>Dikarya</taxon>
        <taxon>Ascomycota</taxon>
        <taxon>Pezizomycotina</taxon>
        <taxon>Dothideomycetes</taxon>
        <taxon>Pleosporomycetidae</taxon>
        <taxon>Pleosporales</taxon>
        <taxon>Amniculicolaceae</taxon>
        <taxon>Amniculicola</taxon>
    </lineage>
</organism>
<dbReference type="AlphaFoldDB" id="A0A6A5WSK0"/>
<evidence type="ECO:0000313" key="3">
    <source>
        <dbReference type="Proteomes" id="UP000799779"/>
    </source>
</evidence>
<keyword evidence="3" id="KW-1185">Reference proteome</keyword>
<evidence type="ECO:0000256" key="1">
    <source>
        <dbReference type="SAM" id="MobiDB-lite"/>
    </source>
</evidence>
<dbReference type="Proteomes" id="UP000799779">
    <property type="component" value="Unassembled WGS sequence"/>
</dbReference>
<proteinExistence type="predicted"/>
<feature type="region of interest" description="Disordered" evidence="1">
    <location>
        <begin position="692"/>
        <end position="715"/>
    </location>
</feature>
<evidence type="ECO:0008006" key="4">
    <source>
        <dbReference type="Google" id="ProtNLM"/>
    </source>
</evidence>
<gene>
    <name evidence="2" type="ORF">P154DRAFT_617287</name>
</gene>
<protein>
    <recommendedName>
        <fullName evidence="4">Fungal N-terminal domain-containing protein</fullName>
    </recommendedName>
</protein>
<accession>A0A6A5WSK0</accession>
<reference evidence="2" key="1">
    <citation type="journal article" date="2020" name="Stud. Mycol.">
        <title>101 Dothideomycetes genomes: a test case for predicting lifestyles and emergence of pathogens.</title>
        <authorList>
            <person name="Haridas S."/>
            <person name="Albert R."/>
            <person name="Binder M."/>
            <person name="Bloem J."/>
            <person name="Labutti K."/>
            <person name="Salamov A."/>
            <person name="Andreopoulos B."/>
            <person name="Baker S."/>
            <person name="Barry K."/>
            <person name="Bills G."/>
            <person name="Bluhm B."/>
            <person name="Cannon C."/>
            <person name="Castanera R."/>
            <person name="Culley D."/>
            <person name="Daum C."/>
            <person name="Ezra D."/>
            <person name="Gonzalez J."/>
            <person name="Henrissat B."/>
            <person name="Kuo A."/>
            <person name="Liang C."/>
            <person name="Lipzen A."/>
            <person name="Lutzoni F."/>
            <person name="Magnuson J."/>
            <person name="Mondo S."/>
            <person name="Nolan M."/>
            <person name="Ohm R."/>
            <person name="Pangilinan J."/>
            <person name="Park H.-J."/>
            <person name="Ramirez L."/>
            <person name="Alfaro M."/>
            <person name="Sun H."/>
            <person name="Tritt A."/>
            <person name="Yoshinaga Y."/>
            <person name="Zwiers L.-H."/>
            <person name="Turgeon B."/>
            <person name="Goodwin S."/>
            <person name="Spatafora J."/>
            <person name="Crous P."/>
            <person name="Grigoriev I."/>
        </authorList>
    </citation>
    <scope>NUCLEOTIDE SEQUENCE</scope>
    <source>
        <strain evidence="2">CBS 123094</strain>
    </source>
</reference>